<dbReference type="PROSITE" id="PS50893">
    <property type="entry name" value="ABC_TRANSPORTER_2"/>
    <property type="match status" value="1"/>
</dbReference>
<organism evidence="7 8">
    <name type="scientific">Halomarina halobia</name>
    <dbReference type="NCBI Taxonomy" id="3033386"/>
    <lineage>
        <taxon>Archaea</taxon>
        <taxon>Methanobacteriati</taxon>
        <taxon>Methanobacteriota</taxon>
        <taxon>Stenosarchaea group</taxon>
        <taxon>Halobacteria</taxon>
        <taxon>Halobacteriales</taxon>
        <taxon>Natronomonadaceae</taxon>
        <taxon>Halomarina</taxon>
    </lineage>
</organism>
<comment type="caution">
    <text evidence="7">The sequence shown here is derived from an EMBL/GenBank/DDBJ whole genome shotgun (WGS) entry which is preliminary data.</text>
</comment>
<evidence type="ECO:0000259" key="6">
    <source>
        <dbReference type="PROSITE" id="PS50893"/>
    </source>
</evidence>
<dbReference type="PANTHER" id="PTHR43820">
    <property type="entry name" value="HIGH-AFFINITY BRANCHED-CHAIN AMINO ACID TRANSPORT ATP-BINDING PROTEIN LIVF"/>
    <property type="match status" value="1"/>
</dbReference>
<evidence type="ECO:0000256" key="1">
    <source>
        <dbReference type="ARBA" id="ARBA00005417"/>
    </source>
</evidence>
<keyword evidence="5" id="KW-0029">Amino-acid transport</keyword>
<feature type="domain" description="ABC transporter" evidence="6">
    <location>
        <begin position="6"/>
        <end position="236"/>
    </location>
</feature>
<proteinExistence type="inferred from homology"/>
<dbReference type="GeneID" id="79317065"/>
<dbReference type="SUPFAM" id="SSF52540">
    <property type="entry name" value="P-loop containing nucleoside triphosphate hydrolases"/>
    <property type="match status" value="1"/>
</dbReference>
<gene>
    <name evidence="7" type="ORF">ACFQPE_18375</name>
</gene>
<dbReference type="Gene3D" id="3.40.50.300">
    <property type="entry name" value="P-loop containing nucleotide triphosphate hydrolases"/>
    <property type="match status" value="1"/>
</dbReference>
<dbReference type="InterPro" id="IPR003439">
    <property type="entry name" value="ABC_transporter-like_ATP-bd"/>
</dbReference>
<dbReference type="Proteomes" id="UP001596547">
    <property type="component" value="Unassembled WGS sequence"/>
</dbReference>
<dbReference type="EMBL" id="JBHTBF010000003">
    <property type="protein sequence ID" value="MFC7318746.1"/>
    <property type="molecule type" value="Genomic_DNA"/>
</dbReference>
<keyword evidence="4 7" id="KW-0067">ATP-binding</keyword>
<evidence type="ECO:0000256" key="2">
    <source>
        <dbReference type="ARBA" id="ARBA00022448"/>
    </source>
</evidence>
<evidence type="ECO:0000313" key="7">
    <source>
        <dbReference type="EMBL" id="MFC7318746.1"/>
    </source>
</evidence>
<dbReference type="InterPro" id="IPR027417">
    <property type="entry name" value="P-loop_NTPase"/>
</dbReference>
<accession>A0ABD6AEV7</accession>
<keyword evidence="3" id="KW-0547">Nucleotide-binding</keyword>
<evidence type="ECO:0000256" key="5">
    <source>
        <dbReference type="ARBA" id="ARBA00022970"/>
    </source>
</evidence>
<reference evidence="7 8" key="1">
    <citation type="journal article" date="2019" name="Int. J. Syst. Evol. Microbiol.">
        <title>The Global Catalogue of Microorganisms (GCM) 10K type strain sequencing project: providing services to taxonomists for standard genome sequencing and annotation.</title>
        <authorList>
            <consortium name="The Broad Institute Genomics Platform"/>
            <consortium name="The Broad Institute Genome Sequencing Center for Infectious Disease"/>
            <person name="Wu L."/>
            <person name="Ma J."/>
        </authorList>
    </citation>
    <scope>NUCLEOTIDE SEQUENCE [LARGE SCALE GENOMIC DNA]</scope>
    <source>
        <strain evidence="7 8">PSR21</strain>
    </source>
</reference>
<dbReference type="SMART" id="SM00382">
    <property type="entry name" value="AAA"/>
    <property type="match status" value="1"/>
</dbReference>
<dbReference type="CDD" id="cd03224">
    <property type="entry name" value="ABC_TM1139_LivF_branched"/>
    <property type="match status" value="1"/>
</dbReference>
<dbReference type="RefSeq" id="WP_276306416.1">
    <property type="nucleotide sequence ID" value="NZ_CP119993.1"/>
</dbReference>
<dbReference type="InterPro" id="IPR003593">
    <property type="entry name" value="AAA+_ATPase"/>
</dbReference>
<name>A0ABD6AEV7_9EURY</name>
<keyword evidence="8" id="KW-1185">Reference proteome</keyword>
<dbReference type="GO" id="GO:0005524">
    <property type="term" value="F:ATP binding"/>
    <property type="evidence" value="ECO:0007669"/>
    <property type="project" value="UniProtKB-KW"/>
</dbReference>
<sequence>MTDRILDVDGVSVSYGDLTVLRDVNAGVAPGSVVAIVGANGAGKTTLLRTIAGVKSPDAGTITFRGEEISGREPHQLIHRGLTYVPERHRVFPEMTVQENLRTALVPVERDRREAFEQVFELFPILRERRDQEAGTMSGGQQQMLAIAQGLVTDPTLIMLDEPTLGLAPKIVEDIRDTILAISESGVTVLLVDEKVEMAAAVSDEMYLMRKNTLTYLGERGEFEAAYNRILEETVG</sequence>
<dbReference type="InterPro" id="IPR017871">
    <property type="entry name" value="ABC_transporter-like_CS"/>
</dbReference>
<dbReference type="GO" id="GO:0006865">
    <property type="term" value="P:amino acid transport"/>
    <property type="evidence" value="ECO:0007669"/>
    <property type="project" value="UniProtKB-KW"/>
</dbReference>
<comment type="similarity">
    <text evidence="1">Belongs to the ABC transporter superfamily.</text>
</comment>
<dbReference type="AlphaFoldDB" id="A0ABD6AEV7"/>
<dbReference type="PROSITE" id="PS00211">
    <property type="entry name" value="ABC_TRANSPORTER_1"/>
    <property type="match status" value="1"/>
</dbReference>
<dbReference type="InterPro" id="IPR052156">
    <property type="entry name" value="BCAA_Transport_ATP-bd_LivF"/>
</dbReference>
<dbReference type="Pfam" id="PF00005">
    <property type="entry name" value="ABC_tran"/>
    <property type="match status" value="1"/>
</dbReference>
<evidence type="ECO:0000313" key="8">
    <source>
        <dbReference type="Proteomes" id="UP001596547"/>
    </source>
</evidence>
<evidence type="ECO:0000256" key="3">
    <source>
        <dbReference type="ARBA" id="ARBA00022741"/>
    </source>
</evidence>
<keyword evidence="2" id="KW-0813">Transport</keyword>
<evidence type="ECO:0000256" key="4">
    <source>
        <dbReference type="ARBA" id="ARBA00022840"/>
    </source>
</evidence>
<dbReference type="PANTHER" id="PTHR43820:SF4">
    <property type="entry name" value="HIGH-AFFINITY BRANCHED-CHAIN AMINO ACID TRANSPORT ATP-BINDING PROTEIN LIVF"/>
    <property type="match status" value="1"/>
</dbReference>
<protein>
    <submittedName>
        <fullName evidence="7">ABC transporter ATP-binding protein</fullName>
    </submittedName>
</protein>